<comment type="cofactor">
    <cofactor evidence="5">
        <name>Mg(2+)</name>
        <dbReference type="ChEBI" id="CHEBI:18420"/>
    </cofactor>
    <text evidence="5">Binds 1 Mg(2+) ion per subunit.</text>
</comment>
<evidence type="ECO:0000256" key="2">
    <source>
        <dbReference type="ARBA" id="ARBA00022723"/>
    </source>
</evidence>
<reference evidence="8" key="1">
    <citation type="journal article" date="2019" name="Int. J. Syst. Evol. Microbiol.">
        <title>The Global Catalogue of Microorganisms (GCM) 10K type strain sequencing project: providing services to taxonomists for standard genome sequencing and annotation.</title>
        <authorList>
            <consortium name="The Broad Institute Genomics Platform"/>
            <consortium name="The Broad Institute Genome Sequencing Center for Infectious Disease"/>
            <person name="Wu L."/>
            <person name="Ma J."/>
        </authorList>
    </citation>
    <scope>NUCLEOTIDE SEQUENCE [LARGE SCALE GENOMIC DNA]</scope>
    <source>
        <strain evidence="8">CGMCC 4.1434</strain>
    </source>
</reference>
<feature type="domain" description="Mandelate racemase/muconate lactonizing enzyme C-terminal" evidence="6">
    <location>
        <begin position="142"/>
        <end position="239"/>
    </location>
</feature>
<dbReference type="SFLD" id="SFLDG00180">
    <property type="entry name" value="muconate_cycloisomerase"/>
    <property type="match status" value="1"/>
</dbReference>
<protein>
    <recommendedName>
        <fullName evidence="5">Dipeptide epimerase</fullName>
        <ecNumber evidence="5">5.1.1.-</ecNumber>
    </recommendedName>
</protein>
<dbReference type="EMBL" id="JBHSNO010000005">
    <property type="protein sequence ID" value="MFC5589661.1"/>
    <property type="molecule type" value="Genomic_DNA"/>
</dbReference>
<name>A0ABW0TJJ9_9BACL</name>
<proteinExistence type="inferred from homology"/>
<keyword evidence="8" id="KW-1185">Reference proteome</keyword>
<dbReference type="SUPFAM" id="SSF54826">
    <property type="entry name" value="Enolase N-terminal domain-like"/>
    <property type="match status" value="1"/>
</dbReference>
<dbReference type="Gene3D" id="3.30.390.10">
    <property type="entry name" value="Enolase-like, N-terminal domain"/>
    <property type="match status" value="1"/>
</dbReference>
<keyword evidence="2 5" id="KW-0479">Metal-binding</keyword>
<dbReference type="SFLD" id="SFLDF00009">
    <property type="entry name" value="o-succinylbenzoate_synthase"/>
    <property type="match status" value="1"/>
</dbReference>
<dbReference type="CDD" id="cd03319">
    <property type="entry name" value="L-Ala-DL-Glu_epimerase"/>
    <property type="match status" value="1"/>
</dbReference>
<dbReference type="EC" id="5.1.1.-" evidence="5"/>
<evidence type="ECO:0000313" key="8">
    <source>
        <dbReference type="Proteomes" id="UP001596109"/>
    </source>
</evidence>
<dbReference type="PANTHER" id="PTHR48073">
    <property type="entry name" value="O-SUCCINYLBENZOATE SYNTHASE-RELATED"/>
    <property type="match status" value="1"/>
</dbReference>
<comment type="similarity">
    <text evidence="1 5">Belongs to the mandelate racemase/muconate lactonizing enzyme family.</text>
</comment>
<sequence>MKIKQVDLFAIELPLNNPFVVSYGGYNRIQSIIVKITTDNGIVGYGEAVPDMYVTGETVESTYNILAHTLAPIIIDENPLNIERIHDLMDETIFGVSTAKAAIDIACYDVAGKSAGLPVYMLIGGRYRESMPITHVLSIDTPANMADEAAQCVEAGYRSFKLKVGTEPLEDVKKIKAVRERVAEDIAIRVDVNQGWKNSATTLQVLDKLAGLSIDWIEQPVTAIDIDAMAEIKSKSTIPMMIDEGLHSSVEMRQIISKRAADKVNIKLMKCGGIYPAVKLAHMAEMAGIECQIGSMVESSIGSAAGFHVAFSKKIITSAELTGPLKFEKDVGNLQYDIPIIKLNEQPGLGIDVNEDILQELTVYSKSIASKNLCRHLSIS</sequence>
<dbReference type="InterPro" id="IPR013342">
    <property type="entry name" value="Mandelate_racemase_C"/>
</dbReference>
<dbReference type="Gene3D" id="3.20.20.120">
    <property type="entry name" value="Enolase-like C-terminal domain"/>
    <property type="match status" value="1"/>
</dbReference>
<evidence type="ECO:0000259" key="6">
    <source>
        <dbReference type="SMART" id="SM00922"/>
    </source>
</evidence>
<dbReference type="InterPro" id="IPR029065">
    <property type="entry name" value="Enolase_C-like"/>
</dbReference>
<dbReference type="RefSeq" id="WP_381434679.1">
    <property type="nucleotide sequence ID" value="NZ_JBHSNO010000005.1"/>
</dbReference>
<evidence type="ECO:0000256" key="5">
    <source>
        <dbReference type="RuleBase" id="RU366006"/>
    </source>
</evidence>
<evidence type="ECO:0000313" key="7">
    <source>
        <dbReference type="EMBL" id="MFC5589661.1"/>
    </source>
</evidence>
<evidence type="ECO:0000256" key="4">
    <source>
        <dbReference type="ARBA" id="ARBA00023235"/>
    </source>
</evidence>
<comment type="caution">
    <text evidence="7">The sequence shown here is derived from an EMBL/GenBank/DDBJ whole genome shotgun (WGS) entry which is preliminary data.</text>
</comment>
<evidence type="ECO:0000256" key="1">
    <source>
        <dbReference type="ARBA" id="ARBA00008031"/>
    </source>
</evidence>
<dbReference type="Pfam" id="PF13378">
    <property type="entry name" value="MR_MLE_C"/>
    <property type="match status" value="1"/>
</dbReference>
<dbReference type="PANTHER" id="PTHR48073:SF2">
    <property type="entry name" value="O-SUCCINYLBENZOATE SYNTHASE"/>
    <property type="match status" value="1"/>
</dbReference>
<dbReference type="SMART" id="SM00922">
    <property type="entry name" value="MR_MLE"/>
    <property type="match status" value="1"/>
</dbReference>
<organism evidence="7 8">
    <name type="scientific">Sporosarcina soli</name>
    <dbReference type="NCBI Taxonomy" id="334736"/>
    <lineage>
        <taxon>Bacteria</taxon>
        <taxon>Bacillati</taxon>
        <taxon>Bacillota</taxon>
        <taxon>Bacilli</taxon>
        <taxon>Bacillales</taxon>
        <taxon>Caryophanaceae</taxon>
        <taxon>Sporosarcina</taxon>
    </lineage>
</organism>
<dbReference type="SUPFAM" id="SSF51604">
    <property type="entry name" value="Enolase C-terminal domain-like"/>
    <property type="match status" value="1"/>
</dbReference>
<evidence type="ECO:0000256" key="3">
    <source>
        <dbReference type="ARBA" id="ARBA00022842"/>
    </source>
</evidence>
<dbReference type="SFLD" id="SFLDS00001">
    <property type="entry name" value="Enolase"/>
    <property type="match status" value="1"/>
</dbReference>
<keyword evidence="3 5" id="KW-0460">Magnesium</keyword>
<dbReference type="Pfam" id="PF02746">
    <property type="entry name" value="MR_MLE_N"/>
    <property type="match status" value="1"/>
</dbReference>
<dbReference type="InterPro" id="IPR034603">
    <property type="entry name" value="Dipeptide_epimerase"/>
</dbReference>
<dbReference type="InterPro" id="IPR029017">
    <property type="entry name" value="Enolase-like_N"/>
</dbReference>
<dbReference type="Proteomes" id="UP001596109">
    <property type="component" value="Unassembled WGS sequence"/>
</dbReference>
<gene>
    <name evidence="7" type="ORF">ACFPRA_12215</name>
</gene>
<dbReference type="InterPro" id="IPR013341">
    <property type="entry name" value="Mandelate_racemase_N_dom"/>
</dbReference>
<keyword evidence="4 5" id="KW-0413">Isomerase</keyword>
<accession>A0ABW0TJJ9</accession>
<dbReference type="InterPro" id="IPR036849">
    <property type="entry name" value="Enolase-like_C_sf"/>
</dbReference>